<protein>
    <submittedName>
        <fullName evidence="1">Uncharacterized protein</fullName>
    </submittedName>
</protein>
<dbReference type="EMBL" id="CZBM01000026">
    <property type="protein sequence ID" value="CUQ55810.1"/>
    <property type="molecule type" value="Genomic_DNA"/>
</dbReference>
<reference evidence="1 2" key="1">
    <citation type="submission" date="2015-09" db="EMBL/GenBank/DDBJ databases">
        <authorList>
            <consortium name="Pathogen Informatics"/>
        </authorList>
    </citation>
    <scope>NUCLEOTIDE SEQUENCE [LARGE SCALE GENOMIC DNA]</scope>
    <source>
        <strain evidence="1 2">2789STDY5834948</strain>
    </source>
</reference>
<accession>A0A174XHT8</accession>
<dbReference type="AlphaFoldDB" id="A0A174XHT8"/>
<sequence>MLNIDVSVSQQSADGLDRYSIGEEYGRGCRVPRNVIGNTSFDSALLGYIFEFLIARTIARNFENVVIPAHTLILLNDAFGNIEQSDIGFGICFLSSGDNPQIAIEECLQVVIGEILHIRICQSCERIENYQCN</sequence>
<evidence type="ECO:0000313" key="1">
    <source>
        <dbReference type="EMBL" id="CUQ55810.1"/>
    </source>
</evidence>
<dbReference type="Proteomes" id="UP000095332">
    <property type="component" value="Unassembled WGS sequence"/>
</dbReference>
<name>A0A174XHT8_PARDI</name>
<organism evidence="1 2">
    <name type="scientific">Parabacteroides distasonis</name>
    <dbReference type="NCBI Taxonomy" id="823"/>
    <lineage>
        <taxon>Bacteria</taxon>
        <taxon>Pseudomonadati</taxon>
        <taxon>Bacteroidota</taxon>
        <taxon>Bacteroidia</taxon>
        <taxon>Bacteroidales</taxon>
        <taxon>Tannerellaceae</taxon>
        <taxon>Parabacteroides</taxon>
    </lineage>
</organism>
<evidence type="ECO:0000313" key="2">
    <source>
        <dbReference type="Proteomes" id="UP000095332"/>
    </source>
</evidence>
<proteinExistence type="predicted"/>
<gene>
    <name evidence="1" type="ORF">ERS852560_04209</name>
</gene>